<dbReference type="Gene3D" id="3.10.450.50">
    <property type="match status" value="1"/>
</dbReference>
<dbReference type="Proteomes" id="UP000265845">
    <property type="component" value="Unassembled WGS sequence"/>
</dbReference>
<dbReference type="PROSITE" id="PS51257">
    <property type="entry name" value="PROKAR_LIPOPROTEIN"/>
    <property type="match status" value="1"/>
</dbReference>
<dbReference type="InterPro" id="IPR027843">
    <property type="entry name" value="DUF4440"/>
</dbReference>
<dbReference type="InterPro" id="IPR032710">
    <property type="entry name" value="NTF2-like_dom_sf"/>
</dbReference>
<feature type="domain" description="DUF4440" evidence="2">
    <location>
        <begin position="39"/>
        <end position="147"/>
    </location>
</feature>
<dbReference type="EMBL" id="QWGA01000008">
    <property type="protein sequence ID" value="RIJ27449.1"/>
    <property type="molecule type" value="Genomic_DNA"/>
</dbReference>
<comment type="caution">
    <text evidence="3">The sequence shown here is derived from an EMBL/GenBank/DDBJ whole genome shotgun (WGS) entry which is preliminary data.</text>
</comment>
<dbReference type="SUPFAM" id="SSF54427">
    <property type="entry name" value="NTF2-like"/>
    <property type="match status" value="1"/>
</dbReference>
<evidence type="ECO:0000259" key="2">
    <source>
        <dbReference type="Pfam" id="PF14534"/>
    </source>
</evidence>
<feature type="chain" id="PRO_5017327371" evidence="1">
    <location>
        <begin position="26"/>
        <end position="156"/>
    </location>
</feature>
<dbReference type="Pfam" id="PF14534">
    <property type="entry name" value="DUF4440"/>
    <property type="match status" value="1"/>
</dbReference>
<proteinExistence type="predicted"/>
<keyword evidence="4" id="KW-1185">Reference proteome</keyword>
<evidence type="ECO:0000313" key="4">
    <source>
        <dbReference type="Proteomes" id="UP000265845"/>
    </source>
</evidence>
<dbReference type="OrthoDB" id="120856at2"/>
<keyword evidence="1" id="KW-0732">Signal</keyword>
<feature type="signal peptide" evidence="1">
    <location>
        <begin position="1"/>
        <end position="25"/>
    </location>
</feature>
<dbReference type="RefSeq" id="WP_119454826.1">
    <property type="nucleotide sequence ID" value="NZ_QWGA01000008.1"/>
</dbReference>
<sequence length="156" mass="17114">MRLAYQAPLLAACLFLASCASQVPASVPANSASLQTERIEAVIQKQANAWNRGDIDAFMDGYLRSSELRFASGGTVTRGFEPTLARYKARYDTREAMGTLSFTELETVVLSEDAAVLHGRWQLTRENDTPSGLFTLVFRKIGGDWQIISDTTTSAD</sequence>
<reference evidence="3 4" key="1">
    <citation type="submission" date="2018-08" db="EMBL/GenBank/DDBJ databases">
        <title>Henriciella mobilis sp. nov., isolated from seawater.</title>
        <authorList>
            <person name="Cheng H."/>
            <person name="Wu Y.-H."/>
            <person name="Xu X.-W."/>
            <person name="Guo L.-L."/>
        </authorList>
    </citation>
    <scope>NUCLEOTIDE SEQUENCE [LARGE SCALE GENOMIC DNA]</scope>
    <source>
        <strain evidence="3 4">CCUG67844</strain>
    </source>
</reference>
<protein>
    <submittedName>
        <fullName evidence="3">Nuclear transport factor 2 family protein</fullName>
    </submittedName>
</protein>
<name>A0A399RD77_9PROT</name>
<accession>A0A399RD77</accession>
<gene>
    <name evidence="3" type="ORF">D1222_13710</name>
</gene>
<organism evidence="3 4">
    <name type="scientific">Henriciella algicola</name>
    <dbReference type="NCBI Taxonomy" id="1608422"/>
    <lineage>
        <taxon>Bacteria</taxon>
        <taxon>Pseudomonadati</taxon>
        <taxon>Pseudomonadota</taxon>
        <taxon>Alphaproteobacteria</taxon>
        <taxon>Hyphomonadales</taxon>
        <taxon>Hyphomonadaceae</taxon>
        <taxon>Henriciella</taxon>
    </lineage>
</organism>
<evidence type="ECO:0000313" key="3">
    <source>
        <dbReference type="EMBL" id="RIJ27449.1"/>
    </source>
</evidence>
<dbReference type="AlphaFoldDB" id="A0A399RD77"/>
<evidence type="ECO:0000256" key="1">
    <source>
        <dbReference type="SAM" id="SignalP"/>
    </source>
</evidence>